<dbReference type="Proteomes" id="UP000401717">
    <property type="component" value="Unassembled WGS sequence"/>
</dbReference>
<dbReference type="EMBL" id="BPQI01000260">
    <property type="protein sequence ID" value="GJD59812.1"/>
    <property type="molecule type" value="Genomic_DNA"/>
</dbReference>
<evidence type="ECO:0008006" key="5">
    <source>
        <dbReference type="Google" id="ProtNLM"/>
    </source>
</evidence>
<reference evidence="1" key="3">
    <citation type="submission" date="2021-08" db="EMBL/GenBank/DDBJ databases">
        <authorList>
            <person name="Tani A."/>
            <person name="Ola A."/>
            <person name="Ogura Y."/>
            <person name="Katsura K."/>
            <person name="Hayashi T."/>
        </authorList>
    </citation>
    <scope>NUCLEOTIDE SEQUENCE</scope>
    <source>
        <strain evidence="1">DSM 22415</strain>
    </source>
</reference>
<evidence type="ECO:0000313" key="3">
    <source>
        <dbReference type="Proteomes" id="UP000401717"/>
    </source>
</evidence>
<sequence length="130" mass="14832">MLRCACEADNSGAPRRTVQPERACLECGVPFASGVAGAEFCGNACRMAFNNRRSKRGAEIYDLLMALRHDRHTATVLKVWTLLSRCAAIYREEDRAERDGRRSWRHPSEILARRPYLKAEILRPSRRKAD</sequence>
<protein>
    <recommendedName>
        <fullName evidence="5">DUF2116 family Zn-ribbon domain-containing protein</fullName>
    </recommendedName>
</protein>
<accession>A0A564G555</accession>
<keyword evidence="4" id="KW-1185">Reference proteome</keyword>
<evidence type="ECO:0000313" key="2">
    <source>
        <dbReference type="EMBL" id="VUF15070.1"/>
    </source>
</evidence>
<dbReference type="Proteomes" id="UP001055303">
    <property type="component" value="Unassembled WGS sequence"/>
</dbReference>
<dbReference type="RefSeq" id="WP_238179800.1">
    <property type="nucleotide sequence ID" value="NZ_BPQI01000260.1"/>
</dbReference>
<reference evidence="2 3" key="1">
    <citation type="submission" date="2019-06" db="EMBL/GenBank/DDBJ databases">
        <authorList>
            <person name="Rodrigo-Torres L."/>
            <person name="Arahal R. D."/>
            <person name="Lucena T."/>
        </authorList>
    </citation>
    <scope>NUCLEOTIDE SEQUENCE [LARGE SCALE GENOMIC DNA]</scope>
    <source>
        <strain evidence="2 3">SW08-7</strain>
    </source>
</reference>
<evidence type="ECO:0000313" key="4">
    <source>
        <dbReference type="Proteomes" id="UP001055303"/>
    </source>
</evidence>
<dbReference type="EMBL" id="CABFVH010000046">
    <property type="protein sequence ID" value="VUF15070.1"/>
    <property type="molecule type" value="Genomic_DNA"/>
</dbReference>
<organism evidence="2 3">
    <name type="scientific">Methylobacterium dankookense</name>
    <dbReference type="NCBI Taxonomy" id="560405"/>
    <lineage>
        <taxon>Bacteria</taxon>
        <taxon>Pseudomonadati</taxon>
        <taxon>Pseudomonadota</taxon>
        <taxon>Alphaproteobacteria</taxon>
        <taxon>Hyphomicrobiales</taxon>
        <taxon>Methylobacteriaceae</taxon>
        <taxon>Methylobacterium</taxon>
    </lineage>
</organism>
<reference evidence="1" key="2">
    <citation type="journal article" date="2021" name="Front. Microbiol.">
        <title>Comprehensive Comparative Genomics and Phenotyping of Methylobacterium Species.</title>
        <authorList>
            <person name="Alessa O."/>
            <person name="Ogura Y."/>
            <person name="Fujitani Y."/>
            <person name="Takami H."/>
            <person name="Hayashi T."/>
            <person name="Sahin N."/>
            <person name="Tani A."/>
        </authorList>
    </citation>
    <scope>NUCLEOTIDE SEQUENCE</scope>
    <source>
        <strain evidence="1">DSM 22415</strain>
    </source>
</reference>
<gene>
    <name evidence="1" type="ORF">IFDJLNFL_5743</name>
    <name evidence="2" type="ORF">MTDSW087_04803</name>
</gene>
<name>A0A564G555_9HYPH</name>
<evidence type="ECO:0000313" key="1">
    <source>
        <dbReference type="EMBL" id="GJD59812.1"/>
    </source>
</evidence>
<proteinExistence type="predicted"/>
<dbReference type="AlphaFoldDB" id="A0A564G555"/>